<dbReference type="Proteomes" id="UP001481413">
    <property type="component" value="Unassembled WGS sequence"/>
</dbReference>
<feature type="compositionally biased region" description="Basic and acidic residues" evidence="1">
    <location>
        <begin position="176"/>
        <end position="191"/>
    </location>
</feature>
<comment type="caution">
    <text evidence="3">The sequence shown here is derived from an EMBL/GenBank/DDBJ whole genome shotgun (WGS) entry which is preliminary data.</text>
</comment>
<evidence type="ECO:0008006" key="5">
    <source>
        <dbReference type="Google" id="ProtNLM"/>
    </source>
</evidence>
<reference evidence="3 4" key="1">
    <citation type="submission" date="2024-04" db="EMBL/GenBank/DDBJ databases">
        <title>Draft genome sequence of Thalassolituus maritimus NBRC 116585.</title>
        <authorList>
            <person name="Miyakawa T."/>
            <person name="Kusuya Y."/>
            <person name="Miura T."/>
        </authorList>
    </citation>
    <scope>NUCLEOTIDE SEQUENCE [LARGE SCALE GENOMIC DNA]</scope>
    <source>
        <strain evidence="3 4">5NW40-0001</strain>
    </source>
</reference>
<dbReference type="Pfam" id="PF13644">
    <property type="entry name" value="DKNYY"/>
    <property type="match status" value="1"/>
</dbReference>
<proteinExistence type="predicted"/>
<feature type="transmembrane region" description="Helical" evidence="2">
    <location>
        <begin position="6"/>
        <end position="25"/>
    </location>
</feature>
<organism evidence="3 4">
    <name type="scientific">Thalassolituus maritimus</name>
    <dbReference type="NCBI Taxonomy" id="484498"/>
    <lineage>
        <taxon>Bacteria</taxon>
        <taxon>Pseudomonadati</taxon>
        <taxon>Pseudomonadota</taxon>
        <taxon>Gammaproteobacteria</taxon>
        <taxon>Oceanospirillales</taxon>
        <taxon>Oceanospirillaceae</taxon>
        <taxon>Thalassolituus</taxon>
    </lineage>
</organism>
<accession>A0ABP9ZYB7</accession>
<dbReference type="EMBL" id="BAABWH010000003">
    <property type="protein sequence ID" value="GAA6145138.1"/>
    <property type="molecule type" value="Genomic_DNA"/>
</dbReference>
<keyword evidence="2" id="KW-1133">Transmembrane helix</keyword>
<dbReference type="InterPro" id="IPR027375">
    <property type="entry name" value="DKNYY"/>
</dbReference>
<gene>
    <name evidence="3" type="ORF">NBRC116585_12560</name>
</gene>
<keyword evidence="2" id="KW-0812">Transmembrane</keyword>
<protein>
    <recommendedName>
        <fullName evidence="5">DKNYY family protein</fullName>
    </recommendedName>
</protein>
<evidence type="ECO:0000256" key="1">
    <source>
        <dbReference type="SAM" id="MobiDB-lite"/>
    </source>
</evidence>
<name>A0ABP9ZYB7_9GAMM</name>
<evidence type="ECO:0000256" key="2">
    <source>
        <dbReference type="SAM" id="Phobius"/>
    </source>
</evidence>
<dbReference type="RefSeq" id="WP_353294081.1">
    <property type="nucleotide sequence ID" value="NZ_BAABWH010000003.1"/>
</dbReference>
<evidence type="ECO:0000313" key="3">
    <source>
        <dbReference type="EMBL" id="GAA6145138.1"/>
    </source>
</evidence>
<feature type="region of interest" description="Disordered" evidence="1">
    <location>
        <begin position="169"/>
        <end position="191"/>
    </location>
</feature>
<keyword evidence="2" id="KW-0472">Membrane</keyword>
<sequence length="191" mass="21978">MLKTILIIFCTTLVAGFLVIGWYVFHLFKAWNGDGYSPVDKAVSDQYYTKENQVYFVSMGNFFSLGARKIEEADISSFRVLTTEYARDLKHIYFDGKIVDSVDIDSFQLLSRMHAKDKNSVYILGQREPRADLQTFEALGESYYAKDKNSVWYFYDIVEEADPQSFTALADPVEGEDQKNSFRDGRLVDES</sequence>
<keyword evidence="4" id="KW-1185">Reference proteome</keyword>
<evidence type="ECO:0000313" key="4">
    <source>
        <dbReference type="Proteomes" id="UP001481413"/>
    </source>
</evidence>